<reference evidence="7" key="2">
    <citation type="journal article" date="2016" name="G3 (Bethesda)">
        <title>Genome Evolution in Three Species of Cactophilic Drosophila.</title>
        <authorList>
            <person name="Sanchez-Flores A."/>
            <person name="Penazola F."/>
            <person name="Carpinteyro-Ponce J."/>
            <person name="Nazario-Yepiz N."/>
            <person name="Abreu-Goodger C."/>
            <person name="Machado C.A."/>
            <person name="Markow T.A."/>
        </authorList>
    </citation>
    <scope>NUCLEOTIDE SEQUENCE [LARGE SCALE GENOMIC DNA]</scope>
</reference>
<reference evidence="8" key="3">
    <citation type="submission" date="2025-08" db="UniProtKB">
        <authorList>
            <consortium name="RefSeq"/>
        </authorList>
    </citation>
    <scope>IDENTIFICATION</scope>
    <source>
        <tissue evidence="8">Whole organism</tissue>
    </source>
</reference>
<proteinExistence type="inferred from homology"/>
<name>A0ABM1Q376_DROAR</name>
<evidence type="ECO:0000256" key="3">
    <source>
        <dbReference type="ARBA" id="ARBA00022692"/>
    </source>
</evidence>
<feature type="transmembrane region" description="Helical" evidence="6">
    <location>
        <begin position="339"/>
        <end position="360"/>
    </location>
</feature>
<keyword evidence="2 6" id="KW-1003">Cell membrane</keyword>
<keyword evidence="6" id="KW-0807">Transducer</keyword>
<comment type="similarity">
    <text evidence="6">Belongs to the insect chemoreceptor superfamily. Gustatory receptor (GR) family.</text>
</comment>
<evidence type="ECO:0000256" key="1">
    <source>
        <dbReference type="ARBA" id="ARBA00004651"/>
    </source>
</evidence>
<keyword evidence="3 6" id="KW-0812">Transmembrane</keyword>
<feature type="transmembrane region" description="Helical" evidence="6">
    <location>
        <begin position="265"/>
        <end position="286"/>
    </location>
</feature>
<keyword evidence="7" id="KW-1185">Reference proteome</keyword>
<dbReference type="RefSeq" id="XP_017873912.1">
    <property type="nucleotide sequence ID" value="XM_018018423.1"/>
</dbReference>
<feature type="transmembrane region" description="Helical" evidence="6">
    <location>
        <begin position="123"/>
        <end position="148"/>
    </location>
</feature>
<evidence type="ECO:0000256" key="4">
    <source>
        <dbReference type="ARBA" id="ARBA00022989"/>
    </source>
</evidence>
<comment type="caution">
    <text evidence="6">Lacks conserved residue(s) required for the propagation of feature annotation.</text>
</comment>
<evidence type="ECO:0000313" key="7">
    <source>
        <dbReference type="Proteomes" id="UP000694904"/>
    </source>
</evidence>
<evidence type="ECO:0000256" key="5">
    <source>
        <dbReference type="ARBA" id="ARBA00023136"/>
    </source>
</evidence>
<keyword evidence="4 6" id="KW-1133">Transmembrane helix</keyword>
<keyword evidence="6 8" id="KW-0675">Receptor</keyword>
<sequence length="365" mass="41905">MPRLPHFGALCLLLLLRLWQALGLAPLSFSWGRGARCRRLVTASAWLHWLGLLALSPLLLRQSLALYEATNVKHSTLFKHIALATMAGDVTISLALLGAHVWQRRRLARLLNGLARLQRRHTLSWPASLLMWAKLLLSLYELLCNVPFLQQNAARLPWLQLLAYGIQLYVQHMSSVFGNGVFGALLLLLGCMQQLEWQWQQPDAACQQRRLLRRERRLLRVCDDFVGVLQLGIFLLVIGNFINILANMYAYMSYFVERHGIPLTISNYCAIVAIQLYALILATQMCQEQHRKLRSRSLEQCYVPEQLTEEQAALPTPLLMWPLDNLKFSILGLFNLDNAFWLFLVCYAVNFIVIILQFTVENIKR</sequence>
<feature type="transmembrane region" description="Helical" evidence="6">
    <location>
        <begin position="40"/>
        <end position="60"/>
    </location>
</feature>
<reference evidence="7" key="1">
    <citation type="journal article" date="1997" name="Nucleic Acids Res.">
        <title>tRNAscan-SE: a program for improved detection of transfer RNA genes in genomic sequence.</title>
        <authorList>
            <person name="Lowe T.M."/>
            <person name="Eddy S.R."/>
        </authorList>
    </citation>
    <scope>NUCLEOTIDE SEQUENCE [LARGE SCALE GENOMIC DNA]</scope>
</reference>
<keyword evidence="5 6" id="KW-0472">Membrane</keyword>
<dbReference type="InterPro" id="IPR013604">
    <property type="entry name" value="7TM_chemorcpt"/>
</dbReference>
<comment type="subcellular location">
    <subcellularLocation>
        <location evidence="1 6">Cell membrane</location>
        <topology evidence="1 6">Multi-pass membrane protein</topology>
    </subcellularLocation>
</comment>
<feature type="transmembrane region" description="Helical" evidence="6">
    <location>
        <begin position="168"/>
        <end position="189"/>
    </location>
</feature>
<dbReference type="GeneID" id="108621226"/>
<evidence type="ECO:0000256" key="2">
    <source>
        <dbReference type="ARBA" id="ARBA00022475"/>
    </source>
</evidence>
<organism evidence="7 8">
    <name type="scientific">Drosophila arizonae</name>
    <name type="common">Fruit fly</name>
    <dbReference type="NCBI Taxonomy" id="7263"/>
    <lineage>
        <taxon>Eukaryota</taxon>
        <taxon>Metazoa</taxon>
        <taxon>Ecdysozoa</taxon>
        <taxon>Arthropoda</taxon>
        <taxon>Hexapoda</taxon>
        <taxon>Insecta</taxon>
        <taxon>Pterygota</taxon>
        <taxon>Neoptera</taxon>
        <taxon>Endopterygota</taxon>
        <taxon>Diptera</taxon>
        <taxon>Brachycera</taxon>
        <taxon>Muscomorpha</taxon>
        <taxon>Ephydroidea</taxon>
        <taxon>Drosophilidae</taxon>
        <taxon>Drosophila</taxon>
    </lineage>
</organism>
<feature type="transmembrane region" description="Helical" evidence="6">
    <location>
        <begin position="80"/>
        <end position="102"/>
    </location>
</feature>
<evidence type="ECO:0000256" key="6">
    <source>
        <dbReference type="RuleBase" id="RU363108"/>
    </source>
</evidence>
<gene>
    <name evidence="8" type="primary">LOC108621226</name>
</gene>
<dbReference type="Pfam" id="PF08395">
    <property type="entry name" value="7tm_7"/>
    <property type="match status" value="1"/>
</dbReference>
<protein>
    <recommendedName>
        <fullName evidence="6">Gustatory receptor</fullName>
    </recommendedName>
</protein>
<feature type="transmembrane region" description="Helical" evidence="6">
    <location>
        <begin position="218"/>
        <end position="245"/>
    </location>
</feature>
<evidence type="ECO:0000313" key="8">
    <source>
        <dbReference type="RefSeq" id="XP_017873912.1"/>
    </source>
</evidence>
<feature type="transmembrane region" description="Helical" evidence="6">
    <location>
        <begin position="6"/>
        <end position="28"/>
    </location>
</feature>
<dbReference type="Proteomes" id="UP000694904">
    <property type="component" value="Chromosome 2"/>
</dbReference>
<accession>A0ABM1Q376</accession>
<comment type="function">
    <text evidence="6">Gustatory receptor which mediates acceptance or avoidance behavior, depending on its substrates.</text>
</comment>